<dbReference type="EMBL" id="SXEU01000008">
    <property type="protein sequence ID" value="NFV17826.1"/>
    <property type="molecule type" value="Genomic_DNA"/>
</dbReference>
<evidence type="ECO:0000313" key="1">
    <source>
        <dbReference type="EMBL" id="NFV17826.1"/>
    </source>
</evidence>
<proteinExistence type="predicted"/>
<name>A0A6G4HX11_CLOBO</name>
<dbReference type="RefSeq" id="WP_061312372.1">
    <property type="nucleotide sequence ID" value="NZ_JACBCU010000001.1"/>
</dbReference>
<protein>
    <submittedName>
        <fullName evidence="1">Uncharacterized protein</fullName>
    </submittedName>
</protein>
<sequence length="64" mass="7648">MKDYINRRLPEENIKKSDKINVSRVVPKDMNSKLNMKKVKGYCFCKWCPFLALKIYLDTLDVHK</sequence>
<reference evidence="1" key="1">
    <citation type="submission" date="2019-04" db="EMBL/GenBank/DDBJ databases">
        <title>Genome sequencing of Clostridium botulinum Groups I-IV and Clostridium butyricum.</title>
        <authorList>
            <person name="Brunt J."/>
            <person name="Van Vliet A.H.M."/>
            <person name="Stringer S.C."/>
            <person name="Carter A.T."/>
            <person name="Peck M.W."/>
        </authorList>
    </citation>
    <scope>NUCLEOTIDE SEQUENCE</scope>
    <source>
        <strain evidence="1">751/1</strain>
    </source>
</reference>
<gene>
    <name evidence="1" type="ORF">FDG29_16910</name>
</gene>
<organism evidence="1">
    <name type="scientific">Clostridium botulinum</name>
    <dbReference type="NCBI Taxonomy" id="1491"/>
    <lineage>
        <taxon>Bacteria</taxon>
        <taxon>Bacillati</taxon>
        <taxon>Bacillota</taxon>
        <taxon>Clostridia</taxon>
        <taxon>Eubacteriales</taxon>
        <taxon>Clostridiaceae</taxon>
        <taxon>Clostridium</taxon>
    </lineage>
</organism>
<comment type="caution">
    <text evidence="1">The sequence shown here is derived from an EMBL/GenBank/DDBJ whole genome shotgun (WGS) entry which is preliminary data.</text>
</comment>
<accession>A0A6G4HX11</accession>
<dbReference type="AlphaFoldDB" id="A0A6G4HX11"/>